<dbReference type="InterPro" id="IPR043129">
    <property type="entry name" value="ATPase_NBD"/>
</dbReference>
<dbReference type="PIRSF" id="PIRSF019169">
    <property type="entry name" value="PilM"/>
    <property type="match status" value="1"/>
</dbReference>
<organism evidence="1 2">
    <name type="scientific">Candidatus Uhrbacteria bacterium RIFOXYB2_FULL_45_11</name>
    <dbReference type="NCBI Taxonomy" id="1802421"/>
    <lineage>
        <taxon>Bacteria</taxon>
        <taxon>Candidatus Uhriibacteriota</taxon>
    </lineage>
</organism>
<evidence type="ECO:0000313" key="2">
    <source>
        <dbReference type="Proteomes" id="UP000177331"/>
    </source>
</evidence>
<dbReference type="CDD" id="cd24049">
    <property type="entry name" value="ASKHA_NBD_PilM"/>
    <property type="match status" value="1"/>
</dbReference>
<dbReference type="PANTHER" id="PTHR32432:SF3">
    <property type="entry name" value="ETHANOLAMINE UTILIZATION PROTEIN EUTJ"/>
    <property type="match status" value="1"/>
</dbReference>
<protein>
    <recommendedName>
        <fullName evidence="3">SHS2 domain-containing protein</fullName>
    </recommendedName>
</protein>
<dbReference type="AlphaFoldDB" id="A0A1F7W354"/>
<reference evidence="1 2" key="1">
    <citation type="journal article" date="2016" name="Nat. Commun.">
        <title>Thousands of microbial genomes shed light on interconnected biogeochemical processes in an aquifer system.</title>
        <authorList>
            <person name="Anantharaman K."/>
            <person name="Brown C.T."/>
            <person name="Hug L.A."/>
            <person name="Sharon I."/>
            <person name="Castelle C.J."/>
            <person name="Probst A.J."/>
            <person name="Thomas B.C."/>
            <person name="Singh A."/>
            <person name="Wilkins M.J."/>
            <person name="Karaoz U."/>
            <person name="Brodie E.L."/>
            <person name="Williams K.H."/>
            <person name="Hubbard S.S."/>
            <person name="Banfield J.F."/>
        </authorList>
    </citation>
    <scope>NUCLEOTIDE SEQUENCE [LARGE SCALE GENOMIC DNA]</scope>
</reference>
<evidence type="ECO:0000313" key="1">
    <source>
        <dbReference type="EMBL" id="OGL97211.1"/>
    </source>
</evidence>
<comment type="caution">
    <text evidence="1">The sequence shown here is derived from an EMBL/GenBank/DDBJ whole genome shotgun (WGS) entry which is preliminary data.</text>
</comment>
<dbReference type="Pfam" id="PF11104">
    <property type="entry name" value="PilM_2"/>
    <property type="match status" value="1"/>
</dbReference>
<evidence type="ECO:0008006" key="3">
    <source>
        <dbReference type="Google" id="ProtNLM"/>
    </source>
</evidence>
<dbReference type="NCBIfam" id="TIGR01175">
    <property type="entry name" value="pilM"/>
    <property type="match status" value="1"/>
</dbReference>
<dbReference type="InterPro" id="IPR050696">
    <property type="entry name" value="FtsA/MreB"/>
</dbReference>
<name>A0A1F7W354_9BACT</name>
<dbReference type="STRING" id="1802421.A2318_03640"/>
<sequence length="364" mass="39684">MGLFGSSKSKTFLGVDIGGSSIKVVELANEKGRARLMTYGYLELPPQNGGDGLFDQPKKAGEFLARVCKEADVKATQAMTALQTSSVFSTILSLPKSKDPKMAKSLIDAELGKLAPIPVSEMITYSTTIDGEAKGKTEKTEGAEKAKDEKDKYTRVLVTGAAKTLVSKYIEVFKTAKINLQAIDTESFALIRALIGKDKGAIMILDMGSKRTNVFIVEKGIPFVSRSINLGGDSVTKRMVEQMQLTEDDAERAKRDLGIAGGNGSLPKILEPVMQPIVNEIRFAFQLYANMELTELKRVEKIILTGGSSHLAHVPEYLSETLNMNVYRGDPWARVVYPKDLAVVLEEIGPRMAVAVGLAMREME</sequence>
<dbReference type="SUPFAM" id="SSF53067">
    <property type="entry name" value="Actin-like ATPase domain"/>
    <property type="match status" value="1"/>
</dbReference>
<dbReference type="EMBL" id="MGFD01000055">
    <property type="protein sequence ID" value="OGL97211.1"/>
    <property type="molecule type" value="Genomic_DNA"/>
</dbReference>
<dbReference type="Gene3D" id="3.30.1490.300">
    <property type="match status" value="1"/>
</dbReference>
<dbReference type="Proteomes" id="UP000177331">
    <property type="component" value="Unassembled WGS sequence"/>
</dbReference>
<dbReference type="PANTHER" id="PTHR32432">
    <property type="entry name" value="CELL DIVISION PROTEIN FTSA-RELATED"/>
    <property type="match status" value="1"/>
</dbReference>
<dbReference type="InterPro" id="IPR005883">
    <property type="entry name" value="PilM"/>
</dbReference>
<accession>A0A1F7W354</accession>
<dbReference type="Gene3D" id="3.30.420.40">
    <property type="match status" value="2"/>
</dbReference>
<gene>
    <name evidence="1" type="ORF">A2318_03640</name>
</gene>
<proteinExistence type="predicted"/>